<evidence type="ECO:0000256" key="6">
    <source>
        <dbReference type="ARBA" id="ARBA00022490"/>
    </source>
</evidence>
<keyword evidence="6" id="KW-0963">Cytoplasm</keyword>
<keyword evidence="12" id="KW-0576">Peroxisome</keyword>
<evidence type="ECO:0000256" key="10">
    <source>
        <dbReference type="ARBA" id="ARBA00022843"/>
    </source>
</evidence>
<proteinExistence type="inferred from homology"/>
<protein>
    <recommendedName>
        <fullName evidence="4">Peroxisomal targeting signal 1 receptor</fullName>
    </recommendedName>
    <alternativeName>
        <fullName evidence="13">PTS1-BP</fullName>
    </alternativeName>
    <alternativeName>
        <fullName evidence="14">Peroxin-5</fullName>
    </alternativeName>
</protein>
<comment type="function">
    <text evidence="15">In addition to promoting peroxisomal translocation of proteins containing a PTS1 peroxisomal targeting signal, mediates peroxisomal import of proteins containing a C-terminal PTS2-type peroxisomal targeting signal via its interaction with PEX7. Interaction with PEX7 only takes place when PEX7 is associated with cargo proteins containing a PTS2 peroxisomal targeting signal. PEX7 along with PTS2-containing cargo proteins are then translocated through the PEX13-PEX14 docking complex together with PEX5.</text>
</comment>
<dbReference type="AlphaFoldDB" id="A0AAV1YXY4"/>
<evidence type="ECO:0000313" key="19">
    <source>
        <dbReference type="Proteomes" id="UP001497382"/>
    </source>
</evidence>
<dbReference type="SUPFAM" id="SSF48452">
    <property type="entry name" value="TPR-like"/>
    <property type="match status" value="1"/>
</dbReference>
<dbReference type="GO" id="GO:0005052">
    <property type="term" value="F:peroxisome matrix targeting signal-1 binding"/>
    <property type="evidence" value="ECO:0007669"/>
    <property type="project" value="TreeGrafter"/>
</dbReference>
<comment type="subcellular location">
    <subcellularLocation>
        <location evidence="2">Cytoplasm</location>
        <location evidence="2">Cytosol</location>
    </subcellularLocation>
    <subcellularLocation>
        <location evidence="1">Peroxisome matrix</location>
    </subcellularLocation>
</comment>
<dbReference type="GO" id="GO:0016560">
    <property type="term" value="P:protein import into peroxisome matrix, docking"/>
    <property type="evidence" value="ECO:0007669"/>
    <property type="project" value="TreeGrafter"/>
</dbReference>
<evidence type="ECO:0000256" key="7">
    <source>
        <dbReference type="ARBA" id="ARBA00022499"/>
    </source>
</evidence>
<keyword evidence="10" id="KW-0832">Ubl conjugation</keyword>
<keyword evidence="9 17" id="KW-0802">TPR repeat</keyword>
<dbReference type="GO" id="GO:0005778">
    <property type="term" value="C:peroxisomal membrane"/>
    <property type="evidence" value="ECO:0007669"/>
    <property type="project" value="TreeGrafter"/>
</dbReference>
<dbReference type="Pfam" id="PF13432">
    <property type="entry name" value="TPR_16"/>
    <property type="match status" value="1"/>
</dbReference>
<feature type="repeat" description="TPR" evidence="17">
    <location>
        <begin position="482"/>
        <end position="515"/>
    </location>
</feature>
<accession>A0AAV1YXY4</accession>
<keyword evidence="5" id="KW-0813">Transport</keyword>
<evidence type="ECO:0000256" key="16">
    <source>
        <dbReference type="ARBA" id="ARBA00046106"/>
    </source>
</evidence>
<gene>
    <name evidence="18" type="ORF">LARSCL_LOCUS1779</name>
</gene>
<evidence type="ECO:0000256" key="15">
    <source>
        <dbReference type="ARBA" id="ARBA00046072"/>
    </source>
</evidence>
<feature type="repeat" description="TPR" evidence="17">
    <location>
        <begin position="448"/>
        <end position="481"/>
    </location>
</feature>
<evidence type="ECO:0000256" key="17">
    <source>
        <dbReference type="PROSITE-ProRule" id="PRU00339"/>
    </source>
</evidence>
<dbReference type="InterPro" id="IPR011990">
    <property type="entry name" value="TPR-like_helical_dom_sf"/>
</dbReference>
<dbReference type="GO" id="GO:0005782">
    <property type="term" value="C:peroxisomal matrix"/>
    <property type="evidence" value="ECO:0007669"/>
    <property type="project" value="UniProtKB-SubCell"/>
</dbReference>
<dbReference type="Pfam" id="PF13181">
    <property type="entry name" value="TPR_8"/>
    <property type="match status" value="1"/>
</dbReference>
<dbReference type="InterPro" id="IPR019734">
    <property type="entry name" value="TPR_rpt"/>
</dbReference>
<reference evidence="18 19" key="1">
    <citation type="submission" date="2024-04" db="EMBL/GenBank/DDBJ databases">
        <authorList>
            <person name="Rising A."/>
            <person name="Reimegard J."/>
            <person name="Sonavane S."/>
            <person name="Akerstrom W."/>
            <person name="Nylinder S."/>
            <person name="Hedman E."/>
            <person name="Kallberg Y."/>
        </authorList>
    </citation>
    <scope>NUCLEOTIDE SEQUENCE [LARGE SCALE GENOMIC DNA]</scope>
</reference>
<evidence type="ECO:0000256" key="13">
    <source>
        <dbReference type="ARBA" id="ARBA00030232"/>
    </source>
</evidence>
<evidence type="ECO:0000256" key="3">
    <source>
        <dbReference type="ARBA" id="ARBA00005348"/>
    </source>
</evidence>
<keyword evidence="19" id="KW-1185">Reference proteome</keyword>
<evidence type="ECO:0000256" key="8">
    <source>
        <dbReference type="ARBA" id="ARBA00022737"/>
    </source>
</evidence>
<dbReference type="SMART" id="SM00028">
    <property type="entry name" value="TPR"/>
    <property type="match status" value="4"/>
</dbReference>
<evidence type="ECO:0000256" key="11">
    <source>
        <dbReference type="ARBA" id="ARBA00022927"/>
    </source>
</evidence>
<evidence type="ECO:0000256" key="12">
    <source>
        <dbReference type="ARBA" id="ARBA00023140"/>
    </source>
</evidence>
<dbReference type="PROSITE" id="PS50005">
    <property type="entry name" value="TPR"/>
    <property type="match status" value="3"/>
</dbReference>
<evidence type="ECO:0000256" key="9">
    <source>
        <dbReference type="ARBA" id="ARBA00022803"/>
    </source>
</evidence>
<evidence type="ECO:0000256" key="4">
    <source>
        <dbReference type="ARBA" id="ARBA00018416"/>
    </source>
</evidence>
<dbReference type="Proteomes" id="UP001497382">
    <property type="component" value="Unassembled WGS sequence"/>
</dbReference>
<comment type="caution">
    <text evidence="18">The sequence shown here is derived from an EMBL/GenBank/DDBJ whole genome shotgun (WGS) entry which is preliminary data.</text>
</comment>
<keyword evidence="7" id="KW-1017">Isopeptide bond</keyword>
<evidence type="ECO:0000256" key="5">
    <source>
        <dbReference type="ARBA" id="ARBA00022448"/>
    </source>
</evidence>
<evidence type="ECO:0000256" key="2">
    <source>
        <dbReference type="ARBA" id="ARBA00004514"/>
    </source>
</evidence>
<dbReference type="PANTHER" id="PTHR10130">
    <property type="entry name" value="PEROXISOMAL TARGETING SIGNAL 1 RECEPTOR PEX5"/>
    <property type="match status" value="1"/>
</dbReference>
<name>A0AAV1YXY4_9ARAC</name>
<dbReference type="EMBL" id="CAXIEN010000011">
    <property type="protein sequence ID" value="CAL1263962.1"/>
    <property type="molecule type" value="Genomic_DNA"/>
</dbReference>
<keyword evidence="8" id="KW-0677">Repeat</keyword>
<dbReference type="PANTHER" id="PTHR10130:SF0">
    <property type="entry name" value="GH08708P"/>
    <property type="match status" value="1"/>
</dbReference>
<sequence>MAMRELIESDCGLTNPLMKVASHFTQDKGQQAVQPSRGSASDQLVQEFLFDANQAERRAPETFNMESLLHQMSEIDALYYQSPEVRPENPSEESVWPQNCTGSSYDLAYENNRLNSLDSLDNSWAEEYLITSEQDIQNQRSTGNEWAENFKAQNCKEASDIATALTEGNVVDPKISESKFMKFIQKDSNEKEIHLEEIPVETVKPVPDIWSTDFASAWSQPAEEYDYSWNAALENREFKTFIQTEDEKKEEQKCDADFWDNLQREWEKMAKDQTNDHPWLNDYENFDPFKEYTYAKENPFIDHSDPFEEGLKMLKSGDLPSAVLLFEAAVQKNPDHVEAWQYLGTSQAQNEQDRAAIAATKKCLELDPSNLTALMSLAVSYTNESMPMQACDTLVKWLYHNPKYTQIVKPEMIQENSSTSSVLPGVRLKDTQDMYIEAARLSPNDPDPDVQNGLGVLFNLSGEYDLAIDCFKAALEVKPDDSLLWNRLGATLANSNRSGEAFEAYYRALELYPGLIRSRFNLGVSCINLNAVKEAVEHFLLALNLQNAGRGPQGLRSKTAMSSSIWSTLRTAMSLLKRPDLYEAVDKKDLDLLNKEFGMEV</sequence>
<dbReference type="FunFam" id="1.25.40.10:FF:000034">
    <property type="entry name" value="Peroxisomal biogenesis factor 5 isoform 1"/>
    <property type="match status" value="1"/>
</dbReference>
<comment type="similarity">
    <text evidence="3">Belongs to the peroxisomal targeting signal receptor family.</text>
</comment>
<dbReference type="InterPro" id="IPR024111">
    <property type="entry name" value="PEX5/PEX5L"/>
</dbReference>
<comment type="function">
    <text evidence="16">Receptor that mediates peroxisomal import of proteins containing a C-terminal PTS1-type tripeptide peroxisomal targeting signal (SKL-type). Binds to cargo proteins containing a PTS1 peroxisomal targeting signal in the cytosol, and translocates them into the peroxisome matrix by passing through the PEX13-PEX14 docking complex along with cargo proteins. PEX5 receptor is then retrotranslocated into the cytosol, leading to release of bound cargo in the peroxisome matrix, and reset for a subsequent peroxisome import cycle.</text>
</comment>
<evidence type="ECO:0000256" key="14">
    <source>
        <dbReference type="ARBA" id="ARBA00032505"/>
    </source>
</evidence>
<dbReference type="Pfam" id="PF00515">
    <property type="entry name" value="TPR_1"/>
    <property type="match status" value="1"/>
</dbReference>
<evidence type="ECO:0000313" key="18">
    <source>
        <dbReference type="EMBL" id="CAL1263962.1"/>
    </source>
</evidence>
<evidence type="ECO:0000256" key="1">
    <source>
        <dbReference type="ARBA" id="ARBA00004253"/>
    </source>
</evidence>
<dbReference type="GO" id="GO:0005829">
    <property type="term" value="C:cytosol"/>
    <property type="evidence" value="ECO:0007669"/>
    <property type="project" value="UniProtKB-SubCell"/>
</dbReference>
<organism evidence="18 19">
    <name type="scientific">Larinioides sclopetarius</name>
    <dbReference type="NCBI Taxonomy" id="280406"/>
    <lineage>
        <taxon>Eukaryota</taxon>
        <taxon>Metazoa</taxon>
        <taxon>Ecdysozoa</taxon>
        <taxon>Arthropoda</taxon>
        <taxon>Chelicerata</taxon>
        <taxon>Arachnida</taxon>
        <taxon>Araneae</taxon>
        <taxon>Araneomorphae</taxon>
        <taxon>Entelegynae</taxon>
        <taxon>Araneoidea</taxon>
        <taxon>Araneidae</taxon>
        <taxon>Larinioides</taxon>
    </lineage>
</organism>
<dbReference type="Gene3D" id="1.25.40.10">
    <property type="entry name" value="Tetratricopeptide repeat domain"/>
    <property type="match status" value="1"/>
</dbReference>
<feature type="repeat" description="TPR" evidence="17">
    <location>
        <begin position="337"/>
        <end position="370"/>
    </location>
</feature>
<keyword evidence="11" id="KW-0653">Protein transport</keyword>